<dbReference type="AlphaFoldDB" id="A0A4R0RUZ1"/>
<comment type="caution">
    <text evidence="2">The sequence shown here is derived from an EMBL/GenBank/DDBJ whole genome shotgun (WGS) entry which is preliminary data.</text>
</comment>
<dbReference type="Proteomes" id="UP000292702">
    <property type="component" value="Unassembled WGS sequence"/>
</dbReference>
<evidence type="ECO:0000313" key="2">
    <source>
        <dbReference type="EMBL" id="TCD69609.1"/>
    </source>
</evidence>
<sequence length="161" mass="17710">MNIFSRIVPAVLLKWLCAGAAGHLRPSSSLPPVHLLSTIPTPTFHPLLAASTDGSRCTLENSLDAKGPKPNGKPLDQQYLRHPPHYAYATQVSAAAVAPLSIRSAADGVKYVAPKKNASEDPGWYCELCDEHGGYRRDIKRHLYSDKHRKNDPYVKLQPSF</sequence>
<organism evidence="2 3">
    <name type="scientific">Steccherinum ochraceum</name>
    <dbReference type="NCBI Taxonomy" id="92696"/>
    <lineage>
        <taxon>Eukaryota</taxon>
        <taxon>Fungi</taxon>
        <taxon>Dikarya</taxon>
        <taxon>Basidiomycota</taxon>
        <taxon>Agaricomycotina</taxon>
        <taxon>Agaricomycetes</taxon>
        <taxon>Polyporales</taxon>
        <taxon>Steccherinaceae</taxon>
        <taxon>Steccherinum</taxon>
    </lineage>
</organism>
<feature type="chain" id="PRO_5020981416" description="U1-type domain-containing protein" evidence="1">
    <location>
        <begin position="23"/>
        <end position="161"/>
    </location>
</feature>
<reference evidence="2 3" key="1">
    <citation type="submission" date="2018-11" db="EMBL/GenBank/DDBJ databases">
        <title>Genome assembly of Steccherinum ochraceum LE-BIN_3174, the white-rot fungus of the Steccherinaceae family (The Residual Polyporoid clade, Polyporales, Basidiomycota).</title>
        <authorList>
            <person name="Fedorova T.V."/>
            <person name="Glazunova O.A."/>
            <person name="Landesman E.O."/>
            <person name="Moiseenko K.V."/>
            <person name="Psurtseva N.V."/>
            <person name="Savinova O.S."/>
            <person name="Shakhova N.V."/>
            <person name="Tyazhelova T.V."/>
            <person name="Vasina D.V."/>
        </authorList>
    </citation>
    <scope>NUCLEOTIDE SEQUENCE [LARGE SCALE GENOMIC DNA]</scope>
    <source>
        <strain evidence="2 3">LE-BIN_3174</strain>
    </source>
</reference>
<evidence type="ECO:0008006" key="4">
    <source>
        <dbReference type="Google" id="ProtNLM"/>
    </source>
</evidence>
<name>A0A4R0RUZ1_9APHY</name>
<feature type="signal peptide" evidence="1">
    <location>
        <begin position="1"/>
        <end position="22"/>
    </location>
</feature>
<keyword evidence="3" id="KW-1185">Reference proteome</keyword>
<proteinExistence type="predicted"/>
<protein>
    <recommendedName>
        <fullName evidence="4">U1-type domain-containing protein</fullName>
    </recommendedName>
</protein>
<accession>A0A4R0RUZ1</accession>
<dbReference type="EMBL" id="RWJN01000038">
    <property type="protein sequence ID" value="TCD69609.1"/>
    <property type="molecule type" value="Genomic_DNA"/>
</dbReference>
<evidence type="ECO:0000313" key="3">
    <source>
        <dbReference type="Proteomes" id="UP000292702"/>
    </source>
</evidence>
<evidence type="ECO:0000256" key="1">
    <source>
        <dbReference type="SAM" id="SignalP"/>
    </source>
</evidence>
<keyword evidence="1" id="KW-0732">Signal</keyword>
<gene>
    <name evidence="2" type="ORF">EIP91_007032</name>
</gene>